<sequence>MCDENAISRTINHHHIASSVATFSDVPMLTTLTAREDHQLRQILRSLLARKNDFLLTEEEIANELDIPYGSVYKIIVEYFEFSKFCTRCVPRLFTEEHKSQQ</sequence>
<proteinExistence type="predicted"/>
<accession>A0A4Y2E822</accession>
<evidence type="ECO:0000313" key="1">
    <source>
        <dbReference type="EMBL" id="GBM24178.1"/>
    </source>
</evidence>
<gene>
    <name evidence="1" type="ORF">AVEN_24684_1</name>
</gene>
<comment type="caution">
    <text evidence="1">The sequence shown here is derived from an EMBL/GenBank/DDBJ whole genome shotgun (WGS) entry which is preliminary data.</text>
</comment>
<name>A0A4Y2E822_ARAVE</name>
<protein>
    <submittedName>
        <fullName evidence="1">Uncharacterized protein</fullName>
    </submittedName>
</protein>
<dbReference type="EMBL" id="BGPR01091645">
    <property type="protein sequence ID" value="GBM24178.1"/>
    <property type="molecule type" value="Genomic_DNA"/>
</dbReference>
<dbReference type="AlphaFoldDB" id="A0A4Y2E822"/>
<evidence type="ECO:0000313" key="2">
    <source>
        <dbReference type="Proteomes" id="UP000499080"/>
    </source>
</evidence>
<dbReference type="Proteomes" id="UP000499080">
    <property type="component" value="Unassembled WGS sequence"/>
</dbReference>
<reference evidence="1 2" key="1">
    <citation type="journal article" date="2019" name="Sci. Rep.">
        <title>Orb-weaving spider Araneus ventricosus genome elucidates the spidroin gene catalogue.</title>
        <authorList>
            <person name="Kono N."/>
            <person name="Nakamura H."/>
            <person name="Ohtoshi R."/>
            <person name="Moran D.A.P."/>
            <person name="Shinohara A."/>
            <person name="Yoshida Y."/>
            <person name="Fujiwara M."/>
            <person name="Mori M."/>
            <person name="Tomita M."/>
            <person name="Arakawa K."/>
        </authorList>
    </citation>
    <scope>NUCLEOTIDE SEQUENCE [LARGE SCALE GENOMIC DNA]</scope>
</reference>
<keyword evidence="2" id="KW-1185">Reference proteome</keyword>
<organism evidence="1 2">
    <name type="scientific">Araneus ventricosus</name>
    <name type="common">Orbweaver spider</name>
    <name type="synonym">Epeira ventricosa</name>
    <dbReference type="NCBI Taxonomy" id="182803"/>
    <lineage>
        <taxon>Eukaryota</taxon>
        <taxon>Metazoa</taxon>
        <taxon>Ecdysozoa</taxon>
        <taxon>Arthropoda</taxon>
        <taxon>Chelicerata</taxon>
        <taxon>Arachnida</taxon>
        <taxon>Araneae</taxon>
        <taxon>Araneomorphae</taxon>
        <taxon>Entelegynae</taxon>
        <taxon>Araneoidea</taxon>
        <taxon>Araneidae</taxon>
        <taxon>Araneus</taxon>
    </lineage>
</organism>